<protein>
    <recommendedName>
        <fullName evidence="7">2-deoxy-scyllo-inosamine dehydrogenase</fullName>
        <ecNumber evidence="6">1.1.1.329</ecNumber>
    </recommendedName>
</protein>
<keyword evidence="13" id="KW-1185">Reference proteome</keyword>
<proteinExistence type="inferred from homology"/>
<evidence type="ECO:0000256" key="9">
    <source>
        <dbReference type="ARBA" id="ARBA00049085"/>
    </source>
</evidence>
<comment type="cofactor">
    <cofactor evidence="1">
        <name>Zn(2+)</name>
        <dbReference type="ChEBI" id="CHEBI:29105"/>
    </cofactor>
</comment>
<feature type="domain" description="Alcohol dehydrogenase-like N-terminal" evidence="11">
    <location>
        <begin position="54"/>
        <end position="179"/>
    </location>
</feature>
<comment type="pathway">
    <text evidence="4">Metabolic intermediate biosynthesis; 2-deoxystreptamine biosynthesis; 2-deoxystreptamine from D-glucose 6-phosphate: step 3/4.</text>
</comment>
<reference evidence="12 13" key="1">
    <citation type="submission" date="2020-03" db="EMBL/GenBank/DDBJ databases">
        <title>WGS of actinomycetes isolated from Thailand.</title>
        <authorList>
            <person name="Thawai C."/>
        </authorList>
    </citation>
    <scope>NUCLEOTIDE SEQUENCE [LARGE SCALE GENOMIC DNA]</scope>
    <source>
        <strain evidence="12 13">PRB2-1</strain>
    </source>
</reference>
<dbReference type="InterPro" id="IPR036291">
    <property type="entry name" value="NAD(P)-bd_dom_sf"/>
</dbReference>
<dbReference type="InterPro" id="IPR050129">
    <property type="entry name" value="Zn_alcohol_dh"/>
</dbReference>
<comment type="catalytic activity">
    <reaction evidence="9">
        <text>2-deoxy-scyllo-inosamine + NADP(+) = 3-amino-2,3-dideoxy-scyllo-inosose + NADPH + H(+)</text>
        <dbReference type="Rhea" id="RHEA:33879"/>
        <dbReference type="ChEBI" id="CHEBI:15378"/>
        <dbReference type="ChEBI" id="CHEBI:57783"/>
        <dbReference type="ChEBI" id="CHEBI:58349"/>
        <dbReference type="ChEBI" id="CHEBI:65002"/>
        <dbReference type="ChEBI" id="CHEBI:65003"/>
        <dbReference type="EC" id="1.1.1.329"/>
    </reaction>
</comment>
<feature type="domain" description="Alcohol dehydrogenase-like C-terminal" evidence="10">
    <location>
        <begin position="219"/>
        <end position="343"/>
    </location>
</feature>
<gene>
    <name evidence="12" type="ORF">HCN08_11065</name>
</gene>
<dbReference type="InterPro" id="IPR011032">
    <property type="entry name" value="GroES-like_sf"/>
</dbReference>
<dbReference type="EMBL" id="JAATEJ010000006">
    <property type="protein sequence ID" value="NJP43941.1"/>
    <property type="molecule type" value="Genomic_DNA"/>
</dbReference>
<dbReference type="SUPFAM" id="SSF50129">
    <property type="entry name" value="GroES-like"/>
    <property type="match status" value="1"/>
</dbReference>
<accession>A0ABX0ZKW6</accession>
<dbReference type="InterPro" id="IPR013149">
    <property type="entry name" value="ADH-like_C"/>
</dbReference>
<evidence type="ECO:0000256" key="5">
    <source>
        <dbReference type="ARBA" id="ARBA00038004"/>
    </source>
</evidence>
<dbReference type="PANTHER" id="PTHR43401:SF2">
    <property type="entry name" value="L-THREONINE 3-DEHYDROGENASE"/>
    <property type="match status" value="1"/>
</dbReference>
<dbReference type="RefSeq" id="WP_167982800.1">
    <property type="nucleotide sequence ID" value="NZ_JAATEJ010000006.1"/>
</dbReference>
<dbReference type="Pfam" id="PF00107">
    <property type="entry name" value="ADH_zinc_N"/>
    <property type="match status" value="1"/>
</dbReference>
<dbReference type="Gene3D" id="3.40.50.720">
    <property type="entry name" value="NAD(P)-binding Rossmann-like Domain"/>
    <property type="match status" value="1"/>
</dbReference>
<evidence type="ECO:0000256" key="7">
    <source>
        <dbReference type="ARBA" id="ARBA00039387"/>
    </source>
</evidence>
<dbReference type="SUPFAM" id="SSF51735">
    <property type="entry name" value="NAD(P)-binding Rossmann-fold domains"/>
    <property type="match status" value="1"/>
</dbReference>
<dbReference type="Proteomes" id="UP000734511">
    <property type="component" value="Unassembled WGS sequence"/>
</dbReference>
<evidence type="ECO:0000256" key="1">
    <source>
        <dbReference type="ARBA" id="ARBA00001947"/>
    </source>
</evidence>
<evidence type="ECO:0000313" key="12">
    <source>
        <dbReference type="EMBL" id="NJP43941.1"/>
    </source>
</evidence>
<sequence length="413" mass="41823">MSQALEYYRSPARYLAARGLAAAGAGGGRLAGAVAGSVSPLRLVDRPAVRSGAPGMVRLRPLLSGICGSDLALLGGHASPYLTALASTPFVPGHEIVAETLEEAPGLPAGSRVVVDPVLPCAARDTPVCAECRAGRQNRCGHITAGALRAGLQTGFCADTGGGWSRSALAHVSQLHVVPEGLPDRQAVLVEPLACAVHAVRRAAVAPGASVLVVGAGTVGLLTVLALREFTAAGPVYVVAKHAHQRALAEALGATETLAPRHVARTLRMLTGGSLEHPDLGGDFLLGGVDVGFDCTGGAAGLDTALRTVRAGGTVVMSGMPSGAVDLAPVWFRELHLVGTYASAAGLPGGADARQDVPGPDFPEALRLAGRVAALAGFVDAVYPLSRWREAIGHALAAGRLGSVKVAFDPNRG</sequence>
<name>A0ABX0ZKW6_9ACTN</name>
<comment type="catalytic activity">
    <reaction evidence="8">
        <text>2-deoxy-scyllo-inosamine + NAD(+) = 3-amino-2,3-dideoxy-scyllo-inosose + NADH + H(+)</text>
        <dbReference type="Rhea" id="RHEA:33883"/>
        <dbReference type="ChEBI" id="CHEBI:15378"/>
        <dbReference type="ChEBI" id="CHEBI:57540"/>
        <dbReference type="ChEBI" id="CHEBI:57945"/>
        <dbReference type="ChEBI" id="CHEBI:65002"/>
        <dbReference type="ChEBI" id="CHEBI:65003"/>
        <dbReference type="EC" id="1.1.1.329"/>
    </reaction>
</comment>
<dbReference type="PANTHER" id="PTHR43401">
    <property type="entry name" value="L-THREONINE 3-DEHYDROGENASE"/>
    <property type="match status" value="1"/>
</dbReference>
<evidence type="ECO:0000259" key="10">
    <source>
        <dbReference type="Pfam" id="PF00107"/>
    </source>
</evidence>
<evidence type="ECO:0000256" key="2">
    <source>
        <dbReference type="ARBA" id="ARBA00023002"/>
    </source>
</evidence>
<organism evidence="12 13">
    <name type="scientific">Actinacidiphila epipremni</name>
    <dbReference type="NCBI Taxonomy" id="2053013"/>
    <lineage>
        <taxon>Bacteria</taxon>
        <taxon>Bacillati</taxon>
        <taxon>Actinomycetota</taxon>
        <taxon>Actinomycetes</taxon>
        <taxon>Kitasatosporales</taxon>
        <taxon>Streptomycetaceae</taxon>
        <taxon>Actinacidiphila</taxon>
    </lineage>
</organism>
<keyword evidence="2" id="KW-0560">Oxidoreductase</keyword>
<evidence type="ECO:0000313" key="13">
    <source>
        <dbReference type="Proteomes" id="UP000734511"/>
    </source>
</evidence>
<dbReference type="InterPro" id="IPR013154">
    <property type="entry name" value="ADH-like_N"/>
</dbReference>
<comment type="caution">
    <text evidence="12">The sequence shown here is derived from an EMBL/GenBank/DDBJ whole genome shotgun (WGS) entry which is preliminary data.</text>
</comment>
<comment type="similarity">
    <text evidence="5">Belongs to the zinc-containing alcohol dehydrogenase family. DOIA dehydrogenase subfamily.</text>
</comment>
<dbReference type="Gene3D" id="3.90.180.10">
    <property type="entry name" value="Medium-chain alcohol dehydrogenases, catalytic domain"/>
    <property type="match status" value="1"/>
</dbReference>
<evidence type="ECO:0000256" key="4">
    <source>
        <dbReference type="ARBA" id="ARBA00037908"/>
    </source>
</evidence>
<comment type="function">
    <text evidence="3">Catalyzes the oxidation of 2-deoxy-scyllo-inosamine (DOIA) with NAD(+) or NADP(+), forming 3-amino-2,3-dideoxy-scyllo-inosose (amino-DOI).</text>
</comment>
<dbReference type="EC" id="1.1.1.329" evidence="6"/>
<evidence type="ECO:0000256" key="6">
    <source>
        <dbReference type="ARBA" id="ARBA00039102"/>
    </source>
</evidence>
<evidence type="ECO:0000259" key="11">
    <source>
        <dbReference type="Pfam" id="PF08240"/>
    </source>
</evidence>
<evidence type="ECO:0000256" key="3">
    <source>
        <dbReference type="ARBA" id="ARBA00037678"/>
    </source>
</evidence>
<evidence type="ECO:0000256" key="8">
    <source>
        <dbReference type="ARBA" id="ARBA00048685"/>
    </source>
</evidence>
<dbReference type="Pfam" id="PF08240">
    <property type="entry name" value="ADH_N"/>
    <property type="match status" value="1"/>
</dbReference>